<evidence type="ECO:0000313" key="1">
    <source>
        <dbReference type="EMBL" id="ANY87997.1"/>
    </source>
</evidence>
<organism evidence="1">
    <name type="scientific">Pseudomonas putida</name>
    <name type="common">Arthrobacter siderocapsulatus</name>
    <dbReference type="NCBI Taxonomy" id="303"/>
    <lineage>
        <taxon>Bacteria</taxon>
        <taxon>Pseudomonadati</taxon>
        <taxon>Pseudomonadota</taxon>
        <taxon>Gammaproteobacteria</taxon>
        <taxon>Pseudomonadales</taxon>
        <taxon>Pseudomonadaceae</taxon>
        <taxon>Pseudomonas</taxon>
    </lineage>
</organism>
<name>A0A1B2F6Y8_PSEPU</name>
<reference evidence="1" key="1">
    <citation type="submission" date="2016-07" db="EMBL/GenBank/DDBJ databases">
        <title>New class B carbapenemase carried by novel plasmid in Pseudomonas putida enviromental strain in eastern Amazonia.</title>
        <authorList>
            <person name="Souza C.O."/>
            <person name="Lima K.V."/>
            <person name="Brasiliense D.M."/>
            <person name="Perez-Chaparro P.J."/>
            <person name="Mamizuka E.M."/>
            <person name="Lima M.O."/>
            <person name="Lima L.N."/>
            <person name="McCulloch J.A."/>
        </authorList>
    </citation>
    <scope>NUCLEOTIDE SEQUENCE [LARGE SCALE GENOMIC DNA]</scope>
    <source>
        <strain evidence="1">IEC33019</strain>
    </source>
</reference>
<proteinExistence type="predicted"/>
<sequence>MSEELVSNNIAAQTLHELEPSKTIEQWANWLQNNRNQSRTVSYRIPFERMAGGVFYRHDDLTAFIEWEKSRQLGTLKLTGRAAEAMRAFGIGEKGGSTTGRKLKIDGINLQVENGVPYIQLVATDPLMVYRLEVDEAEAIIQEMAEVVSACKRIGQ</sequence>
<dbReference type="RefSeq" id="WP_216641846.1">
    <property type="nucleotide sequence ID" value="NZ_CP016634.1"/>
</dbReference>
<gene>
    <name evidence="1" type="ORF">IEC33019_2451</name>
</gene>
<dbReference type="EMBL" id="CP016634">
    <property type="protein sequence ID" value="ANY87997.1"/>
    <property type="molecule type" value="Genomic_DNA"/>
</dbReference>
<accession>A0A1B2F6Y8</accession>
<protein>
    <submittedName>
        <fullName evidence="1">Uncharacterized protein</fullName>
    </submittedName>
</protein>
<dbReference type="AlphaFoldDB" id="A0A1B2F6Y8"/>